<name>A0AC58RWP9_TOBAC</name>
<accession>A0AC58RWP9</accession>
<reference evidence="2" key="2">
    <citation type="submission" date="2025-08" db="UniProtKB">
        <authorList>
            <consortium name="RefSeq"/>
        </authorList>
    </citation>
    <scope>IDENTIFICATION</scope>
    <source>
        <tissue evidence="2">Leaf</tissue>
    </source>
</reference>
<protein>
    <submittedName>
        <fullName evidence="2">Uncharacterized protein LOC142163888</fullName>
    </submittedName>
</protein>
<sequence length="256" mass="29064">MDQKIETGTLYEWVAEIAQRIEGIHQKSREQALRDRRPRYYGGLSGAPSRGRVGDSVVVDQINRSCIVTFCGYETRVDLLLLDMTDFEVILGMDWLSLYHAVLDCHAKTVTLAMLELPILDWRCSSISTSSQVFSFLKARHMVEKGCLAYIRDTAAETPMIDFVIVVQEFSDLFPSDLPGMPPDRDINFCLDLVVGTQLIYIPPYRMAPKELKELKKQIEELLAKGFVRSSVLSRGAPVLFVKIKDGTMQICIHYH</sequence>
<dbReference type="RefSeq" id="XP_075077143.1">
    <property type="nucleotide sequence ID" value="XM_075221042.1"/>
</dbReference>
<reference evidence="1" key="1">
    <citation type="journal article" date="2014" name="Nat. Commun.">
        <title>The tobacco genome sequence and its comparison with those of tomato and potato.</title>
        <authorList>
            <person name="Sierro N."/>
            <person name="Battey J.N."/>
            <person name="Ouadi S."/>
            <person name="Bakaher N."/>
            <person name="Bovet L."/>
            <person name="Willig A."/>
            <person name="Goepfert S."/>
            <person name="Peitsch M.C."/>
            <person name="Ivanov N.V."/>
        </authorList>
    </citation>
    <scope>NUCLEOTIDE SEQUENCE [LARGE SCALE GENOMIC DNA]</scope>
</reference>
<gene>
    <name evidence="2" type="primary">LOC142163888</name>
</gene>
<proteinExistence type="predicted"/>
<evidence type="ECO:0000313" key="1">
    <source>
        <dbReference type="Proteomes" id="UP000790787"/>
    </source>
</evidence>
<organism evidence="1 2">
    <name type="scientific">Nicotiana tabacum</name>
    <name type="common">Common tobacco</name>
    <dbReference type="NCBI Taxonomy" id="4097"/>
    <lineage>
        <taxon>Eukaryota</taxon>
        <taxon>Viridiplantae</taxon>
        <taxon>Streptophyta</taxon>
        <taxon>Embryophyta</taxon>
        <taxon>Tracheophyta</taxon>
        <taxon>Spermatophyta</taxon>
        <taxon>Magnoliopsida</taxon>
        <taxon>eudicotyledons</taxon>
        <taxon>Gunneridae</taxon>
        <taxon>Pentapetalae</taxon>
        <taxon>asterids</taxon>
        <taxon>lamiids</taxon>
        <taxon>Solanales</taxon>
        <taxon>Solanaceae</taxon>
        <taxon>Nicotianoideae</taxon>
        <taxon>Nicotianeae</taxon>
        <taxon>Nicotiana</taxon>
    </lineage>
</organism>
<evidence type="ECO:0000313" key="2">
    <source>
        <dbReference type="RefSeq" id="XP_075077143.1"/>
    </source>
</evidence>
<dbReference type="Proteomes" id="UP000790787">
    <property type="component" value="Chromosome 9"/>
</dbReference>
<keyword evidence="1" id="KW-1185">Reference proteome</keyword>